<dbReference type="STRING" id="2656787.A0A370TBG0"/>
<proteinExistence type="inferred from homology"/>
<reference evidence="4 5" key="1">
    <citation type="journal article" date="2018" name="IMA Fungus">
        <title>IMA Genome-F 9: Draft genome sequence of Annulohypoxylon stygium, Aspergillus mulundensis, Berkeleyomyces basicola (syn. Thielaviopsis basicola), Ceratocystis smalleyi, two Cercospora beticola strains, Coleophoma cylindrospora, Fusarium fracticaudum, Phialophora cf. hyalina, and Morchella septimelata.</title>
        <authorList>
            <person name="Wingfield B.D."/>
            <person name="Bills G.F."/>
            <person name="Dong Y."/>
            <person name="Huang W."/>
            <person name="Nel W.J."/>
            <person name="Swalarsk-Parry B.S."/>
            <person name="Vaghefi N."/>
            <person name="Wilken P.M."/>
            <person name="An Z."/>
            <person name="de Beer Z.W."/>
            <person name="De Vos L."/>
            <person name="Chen L."/>
            <person name="Duong T.A."/>
            <person name="Gao Y."/>
            <person name="Hammerbacher A."/>
            <person name="Kikkert J.R."/>
            <person name="Li Y."/>
            <person name="Li H."/>
            <person name="Li K."/>
            <person name="Li Q."/>
            <person name="Liu X."/>
            <person name="Ma X."/>
            <person name="Naidoo K."/>
            <person name="Pethybridge S.J."/>
            <person name="Sun J."/>
            <person name="Steenkamp E.T."/>
            <person name="van der Nest M.A."/>
            <person name="van Wyk S."/>
            <person name="Wingfield M.J."/>
            <person name="Xiong C."/>
            <person name="Yue Q."/>
            <person name="Zhang X."/>
        </authorList>
    </citation>
    <scope>NUCLEOTIDE SEQUENCE [LARGE SCALE GENOMIC DNA]</scope>
    <source>
        <strain evidence="4 5">BP 5553</strain>
    </source>
</reference>
<dbReference type="PANTHER" id="PTHR42901:SF1">
    <property type="entry name" value="ALCOHOL DEHYDROGENASE"/>
    <property type="match status" value="1"/>
</dbReference>
<dbReference type="Gene3D" id="3.40.50.720">
    <property type="entry name" value="NAD(P)-binding Rossmann-like Domain"/>
    <property type="match status" value="1"/>
</dbReference>
<keyword evidence="3" id="KW-0560">Oxidoreductase</keyword>
<sequence>MAPPGSEYTIRTSIYPAIEPNQFKGVFTGKVVLVTGSGRGIGREIALAFAKCGAAVAITGRTADEVEQTRKDAESLGAKTIGVVADGSKSDDLKRLVNQVTESLGPVDILVCNAGTNCFMPFHMTDATDWWSQMEIMVKSPVELTRLLLPAMQSNNSGTIIYTSSRAAQADLPWTTAYNCAKTSITRFAGTLQTEMNMLQPTVLGHADNGISVFSIHPGEVSTRIHETGFPEKTKREAPYVIDMMDKLHAVSPEYAVELPAWTCIYLAAGKGKGLEGRMVDCTRDVEEVKANVLATTSPRFTNSCSPL</sequence>
<evidence type="ECO:0000256" key="1">
    <source>
        <dbReference type="ARBA" id="ARBA00006484"/>
    </source>
</evidence>
<name>A0A370TBG0_9HELO</name>
<dbReference type="RefSeq" id="XP_031865510.1">
    <property type="nucleotide sequence ID" value="XM_032018211.1"/>
</dbReference>
<keyword evidence="2" id="KW-0521">NADP</keyword>
<dbReference type="GO" id="GO:0016491">
    <property type="term" value="F:oxidoreductase activity"/>
    <property type="evidence" value="ECO:0007669"/>
    <property type="project" value="UniProtKB-KW"/>
</dbReference>
<dbReference type="PANTHER" id="PTHR42901">
    <property type="entry name" value="ALCOHOL DEHYDROGENASE"/>
    <property type="match status" value="1"/>
</dbReference>
<dbReference type="Pfam" id="PF00106">
    <property type="entry name" value="adh_short"/>
    <property type="match status" value="1"/>
</dbReference>
<dbReference type="CDD" id="cd05233">
    <property type="entry name" value="SDR_c"/>
    <property type="match status" value="1"/>
</dbReference>
<evidence type="ECO:0000256" key="3">
    <source>
        <dbReference type="ARBA" id="ARBA00023002"/>
    </source>
</evidence>
<dbReference type="GeneID" id="43602437"/>
<dbReference type="AlphaFoldDB" id="A0A370TBG0"/>
<dbReference type="InterPro" id="IPR036291">
    <property type="entry name" value="NAD(P)-bd_dom_sf"/>
</dbReference>
<keyword evidence="5" id="KW-1185">Reference proteome</keyword>
<dbReference type="SUPFAM" id="SSF51735">
    <property type="entry name" value="NAD(P)-binding Rossmann-fold domains"/>
    <property type="match status" value="1"/>
</dbReference>
<comment type="similarity">
    <text evidence="1">Belongs to the short-chain dehydrogenases/reductases (SDR) family.</text>
</comment>
<dbReference type="OrthoDB" id="1933717at2759"/>
<evidence type="ECO:0000313" key="4">
    <source>
        <dbReference type="EMBL" id="RDL31379.1"/>
    </source>
</evidence>
<accession>A0A370TBG0</accession>
<dbReference type="PROSITE" id="PS00061">
    <property type="entry name" value="ADH_SHORT"/>
    <property type="match status" value="1"/>
</dbReference>
<evidence type="ECO:0000256" key="2">
    <source>
        <dbReference type="ARBA" id="ARBA00022857"/>
    </source>
</evidence>
<dbReference type="PRINTS" id="PR00081">
    <property type="entry name" value="GDHRDH"/>
</dbReference>
<protein>
    <submittedName>
        <fullName evidence="4">NAD(P)-binding protein</fullName>
    </submittedName>
</protein>
<dbReference type="InterPro" id="IPR020904">
    <property type="entry name" value="Sc_DH/Rdtase_CS"/>
</dbReference>
<organism evidence="4 5">
    <name type="scientific">Venustampulla echinocandica</name>
    <dbReference type="NCBI Taxonomy" id="2656787"/>
    <lineage>
        <taxon>Eukaryota</taxon>
        <taxon>Fungi</taxon>
        <taxon>Dikarya</taxon>
        <taxon>Ascomycota</taxon>
        <taxon>Pezizomycotina</taxon>
        <taxon>Leotiomycetes</taxon>
        <taxon>Helotiales</taxon>
        <taxon>Pleuroascaceae</taxon>
        <taxon>Venustampulla</taxon>
    </lineage>
</organism>
<evidence type="ECO:0000313" key="5">
    <source>
        <dbReference type="Proteomes" id="UP000254866"/>
    </source>
</evidence>
<dbReference type="Proteomes" id="UP000254866">
    <property type="component" value="Unassembled WGS sequence"/>
</dbReference>
<dbReference type="InterPro" id="IPR002347">
    <property type="entry name" value="SDR_fam"/>
</dbReference>
<dbReference type="EMBL" id="NPIC01000012">
    <property type="protein sequence ID" value="RDL31379.1"/>
    <property type="molecule type" value="Genomic_DNA"/>
</dbReference>
<comment type="caution">
    <text evidence="4">The sequence shown here is derived from an EMBL/GenBank/DDBJ whole genome shotgun (WGS) entry which is preliminary data.</text>
</comment>
<gene>
    <name evidence="4" type="ORF">BP5553_09588</name>
</gene>